<evidence type="ECO:0000313" key="4">
    <source>
        <dbReference type="EMBL" id="TFW34402.1"/>
    </source>
</evidence>
<keyword evidence="5" id="KW-1185">Reference proteome</keyword>
<gene>
    <name evidence="4" type="ORF">E4O92_04160</name>
</gene>
<dbReference type="PANTHER" id="PTHR46580:SF4">
    <property type="entry name" value="ATP_GTP-BINDING PROTEIN"/>
    <property type="match status" value="1"/>
</dbReference>
<organism evidence="4 5">
    <name type="scientific">Massilia horti</name>
    <dbReference type="NCBI Taxonomy" id="2562153"/>
    <lineage>
        <taxon>Bacteria</taxon>
        <taxon>Pseudomonadati</taxon>
        <taxon>Pseudomonadota</taxon>
        <taxon>Betaproteobacteria</taxon>
        <taxon>Burkholderiales</taxon>
        <taxon>Oxalobacteraceae</taxon>
        <taxon>Telluria group</taxon>
        <taxon>Massilia</taxon>
    </lineage>
</organism>
<dbReference type="PANTHER" id="PTHR46580">
    <property type="entry name" value="SENSOR KINASE-RELATED"/>
    <property type="match status" value="1"/>
</dbReference>
<feature type="domain" description="Insecticide toxin TcdB middle/N-terminal" evidence="3">
    <location>
        <begin position="639"/>
        <end position="790"/>
    </location>
</feature>
<dbReference type="Proteomes" id="UP000297258">
    <property type="component" value="Unassembled WGS sequence"/>
</dbReference>
<dbReference type="AlphaFoldDB" id="A0A4Y9T4A5"/>
<dbReference type="Pfam" id="PF13517">
    <property type="entry name" value="FG-GAP_3"/>
    <property type="match status" value="2"/>
</dbReference>
<dbReference type="Gene3D" id="2.130.10.130">
    <property type="entry name" value="Integrin alpha, N-terminal"/>
    <property type="match status" value="1"/>
</dbReference>
<dbReference type="Pfam" id="PF12256">
    <property type="entry name" value="TcdB_toxin_midN"/>
    <property type="match status" value="1"/>
</dbReference>
<feature type="signal peptide" evidence="2">
    <location>
        <begin position="1"/>
        <end position="24"/>
    </location>
</feature>
<proteinExistence type="predicted"/>
<protein>
    <recommendedName>
        <fullName evidence="3">Insecticide toxin TcdB middle/N-terminal domain-containing protein</fullName>
    </recommendedName>
</protein>
<dbReference type="InterPro" id="IPR013517">
    <property type="entry name" value="FG-GAP"/>
</dbReference>
<evidence type="ECO:0000259" key="3">
    <source>
        <dbReference type="Pfam" id="PF12256"/>
    </source>
</evidence>
<feature type="chain" id="PRO_5021321470" description="Insecticide toxin TcdB middle/N-terminal domain-containing protein" evidence="2">
    <location>
        <begin position="25"/>
        <end position="907"/>
    </location>
</feature>
<evidence type="ECO:0000256" key="1">
    <source>
        <dbReference type="ARBA" id="ARBA00022729"/>
    </source>
</evidence>
<name>A0A4Y9T4A5_9BURK</name>
<dbReference type="SUPFAM" id="SSF69318">
    <property type="entry name" value="Integrin alpha N-terminal domain"/>
    <property type="match status" value="1"/>
</dbReference>
<evidence type="ECO:0000256" key="2">
    <source>
        <dbReference type="SAM" id="SignalP"/>
    </source>
</evidence>
<comment type="caution">
    <text evidence="4">The sequence shown here is derived from an EMBL/GenBank/DDBJ whole genome shotgun (WGS) entry which is preliminary data.</text>
</comment>
<reference evidence="4 5" key="1">
    <citation type="submission" date="2019-03" db="EMBL/GenBank/DDBJ databases">
        <title>Draft genome of Massilia hortus sp. nov., a novel bacterial species of the Oxalobacteraceae family.</title>
        <authorList>
            <person name="Peta V."/>
            <person name="Raths R."/>
            <person name="Bucking H."/>
        </authorList>
    </citation>
    <scope>NUCLEOTIDE SEQUENCE [LARGE SCALE GENOMIC DNA]</scope>
    <source>
        <strain evidence="4 5">ONC3</strain>
    </source>
</reference>
<dbReference type="EMBL" id="SPUM01000026">
    <property type="protein sequence ID" value="TFW34402.1"/>
    <property type="molecule type" value="Genomic_DNA"/>
</dbReference>
<dbReference type="InterPro" id="IPR022045">
    <property type="entry name" value="TcdB_toxin_mid/N"/>
</dbReference>
<sequence length="907" mass="99774">MSVRNYVFAGTLCLSLASSWPALAQHQVVTPVGISVSPLGTLQLRVPIKLPAGINGLQPDLAMLYDSGGSVGNAQGGWNLVGIPRITRCAKTFAQDGIRSGISFSDSDAFCLDGERLILVRGAYGAGGEYRTERDTFAKITFSDRFDVQTKSGRSLVFDFPFTSIDGEGPIKAWGLTSMNDHFGNSVNIKYSTVSRANYLNYTRVDDGIFNPTQINYLRQRAQVDLSWFDPKMSIDSNILYAGGFPSPRSEWLRDIYAWSKSFPTDQQIDYAQCIFTPNTSSIYDALAPMLNKMVQCNYLPEVSFQYEPFQNYENTIQELNWNSFPGDLHDYKEYFVDVDGNGKKSWIRISQASDEAWIGVSRLDGTFTSSQWTRISSSVGPLNSFEHYFADVNGDGKMDWIRVSRTTDEAWVALGQGGGSFHFWTKYLPGVGSANANAHFFADLDGDGRADWIQISRTSNVVKLAFASLSGDFATWTMPAQQIGLSKAMSYFADVNGDGKADWITLSEYMMTANLSNGDGTFSAATSTSVWPAATCIFADVNGDKNQDAICSSEGPNKYVIYNFISKGDGTFKPQVRLGSYDGPVLMSDLNADGMADRISIVENGAAFFYWPTIPVQSPYPYPISLSAPSAPNLNYSSGIDYYFEDINGDGKPDLIIVDRANRNGFVGLNMLNNMYRITSIADPVHGTTTIEYKPVTDPSVYTSDTDGVYPLRDAIFPLPNPTARMPFVVSAVTSPDGKGGTLTTRYTYGGMKTDVLRNQNLGFRWMKATQVESGISTYTEFKQVWPYTGLVASTTTTGPSGSLLNQVINTYGCTDFVSTSGCTVTPGRRYFPFLSQSVVSAWDAKGIALPTTTITKKYDSFGNVTREVTSSSDGYSKTVDTEYMNDINKWWIGRPVRETVTNTSP</sequence>
<dbReference type="RefSeq" id="WP_135188487.1">
    <property type="nucleotide sequence ID" value="NZ_SPUM01000026.1"/>
</dbReference>
<evidence type="ECO:0000313" key="5">
    <source>
        <dbReference type="Proteomes" id="UP000297258"/>
    </source>
</evidence>
<keyword evidence="1 2" id="KW-0732">Signal</keyword>
<dbReference type="InterPro" id="IPR028994">
    <property type="entry name" value="Integrin_alpha_N"/>
</dbReference>
<dbReference type="OrthoDB" id="5481797at2"/>
<accession>A0A4Y9T4A5</accession>